<name>A0A498CX35_9FIRM</name>
<comment type="similarity">
    <text evidence="1">Belongs to the ROK (NagC/XylR) family.</text>
</comment>
<evidence type="ECO:0000313" key="2">
    <source>
        <dbReference type="EMBL" id="RLL13549.1"/>
    </source>
</evidence>
<evidence type="ECO:0000313" key="3">
    <source>
        <dbReference type="Proteomes" id="UP000276301"/>
    </source>
</evidence>
<dbReference type="Gene3D" id="3.30.420.40">
    <property type="match status" value="2"/>
</dbReference>
<dbReference type="PANTHER" id="PTHR18964">
    <property type="entry name" value="ROK (REPRESSOR, ORF, KINASE) FAMILY"/>
    <property type="match status" value="1"/>
</dbReference>
<organism evidence="2 3">
    <name type="scientific">Anaerotruncus massiliensis</name>
    <name type="common">ex Liu et al. 2021</name>
    <dbReference type="NCBI Taxonomy" id="2321404"/>
    <lineage>
        <taxon>Bacteria</taxon>
        <taxon>Bacillati</taxon>
        <taxon>Bacillota</taxon>
        <taxon>Clostridia</taxon>
        <taxon>Eubacteriales</taxon>
        <taxon>Oscillospiraceae</taxon>
        <taxon>Anaerotruncus</taxon>
    </lineage>
</organism>
<dbReference type="AlphaFoldDB" id="A0A498CX35"/>
<comment type="caution">
    <text evidence="2">The sequence shown here is derived from an EMBL/GenBank/DDBJ whole genome shotgun (WGS) entry which is preliminary data.</text>
</comment>
<dbReference type="InterPro" id="IPR043129">
    <property type="entry name" value="ATPase_NBD"/>
</dbReference>
<accession>A0A498CX35</accession>
<reference evidence="2 3" key="1">
    <citation type="submission" date="2018-10" db="EMBL/GenBank/DDBJ databases">
        <title>Anaerotruncus faecis sp. nov., isolated from human feces.</title>
        <authorList>
            <person name="Wang Y.-J."/>
        </authorList>
    </citation>
    <scope>NUCLEOTIDE SEQUENCE [LARGE SCALE GENOMIC DNA]</scope>
    <source>
        <strain evidence="2 3">22A2-44</strain>
    </source>
</reference>
<dbReference type="Pfam" id="PF00480">
    <property type="entry name" value="ROK"/>
    <property type="match status" value="1"/>
</dbReference>
<proteinExistence type="inferred from homology"/>
<dbReference type="SUPFAM" id="SSF53067">
    <property type="entry name" value="Actin-like ATPase domain"/>
    <property type="match status" value="1"/>
</dbReference>
<gene>
    <name evidence="2" type="ORF">D4A47_03525</name>
</gene>
<dbReference type="Proteomes" id="UP000276301">
    <property type="component" value="Unassembled WGS sequence"/>
</dbReference>
<keyword evidence="3" id="KW-1185">Reference proteome</keyword>
<sequence length="326" mass="35228">MYLTAGRSGRMEQYVIGVDVGGTKTAYGVFDGAGQIVARRRCRSDDSLSPEAFFDGVAANVRELMEEAGIAPGTLRGVGIGMPSFILFEEGRIVKTTNLTKIRDFPARAYLMEKLGGARVLLDNDSHTGALAEFRHGAGRGFQNIVYCPVSTGISSGIVIDGRLFRGRYGWSGESGHMIVTPGEGIECGCGNRGCLMSWCSGSMIVRHIRSWIAAGEPTVMAELAGGAEKITAVHLRQACGLGDAMALRALGQMAKFLGIWLYNLYVTLNINCFIFGGGLTGFGELLFGRVREVFDGYNHNDMPVYFKMAELEHDFGVIGAAELFY</sequence>
<dbReference type="EMBL" id="RCHT01000003">
    <property type="protein sequence ID" value="RLL13549.1"/>
    <property type="molecule type" value="Genomic_DNA"/>
</dbReference>
<protein>
    <submittedName>
        <fullName evidence="2">ROK family protein</fullName>
    </submittedName>
</protein>
<evidence type="ECO:0000256" key="1">
    <source>
        <dbReference type="ARBA" id="ARBA00006479"/>
    </source>
</evidence>
<dbReference type="InterPro" id="IPR000600">
    <property type="entry name" value="ROK"/>
</dbReference>
<dbReference type="PANTHER" id="PTHR18964:SF173">
    <property type="entry name" value="GLUCOKINASE"/>
    <property type="match status" value="1"/>
</dbReference>